<dbReference type="Gene3D" id="3.40.50.1460">
    <property type="match status" value="1"/>
</dbReference>
<dbReference type="InterPro" id="IPR029030">
    <property type="entry name" value="Caspase-like_dom_sf"/>
</dbReference>
<dbReference type="SMART" id="SM00671">
    <property type="entry name" value="SEL1"/>
    <property type="match status" value="2"/>
</dbReference>
<accession>H8GN41</accession>
<dbReference type="PANTHER" id="PTHR22576">
    <property type="entry name" value="MUCOSA ASSOCIATED LYMPHOID TISSUE LYMPHOMA TRANSLOCATION PROTEIN 1/PARACASPASE"/>
    <property type="match status" value="1"/>
</dbReference>
<gene>
    <name evidence="3" type="ORF">Metal_3076</name>
</gene>
<evidence type="ECO:0000313" key="3">
    <source>
        <dbReference type="EMBL" id="EIC30755.1"/>
    </source>
</evidence>
<dbReference type="eggNOG" id="COG4372">
    <property type="taxonomic scope" value="Bacteria"/>
</dbReference>
<keyword evidence="4" id="KW-1185">Reference proteome</keyword>
<dbReference type="SUPFAM" id="SSF81901">
    <property type="entry name" value="HCP-like"/>
    <property type="match status" value="1"/>
</dbReference>
<dbReference type="InterPro" id="IPR052039">
    <property type="entry name" value="Caspase-related_regulators"/>
</dbReference>
<dbReference type="eggNOG" id="COG4249">
    <property type="taxonomic scope" value="Bacteria"/>
</dbReference>
<dbReference type="Proteomes" id="UP000005090">
    <property type="component" value="Chromosome"/>
</dbReference>
<evidence type="ECO:0000259" key="2">
    <source>
        <dbReference type="Pfam" id="PF00656"/>
    </source>
</evidence>
<protein>
    <submittedName>
        <fullName evidence="3">Caspase domain-containing protein,Sel1 repeat protein</fullName>
    </submittedName>
</protein>
<dbReference type="HOGENOM" id="CLU_016045_0_0_6"/>
<reference evidence="3 4" key="1">
    <citation type="journal article" date="2013" name="Genome Announc.">
        <title>Genome Sequence of the Obligate Gammaproteobacterial Methanotroph Methylomicrobium album Strain BG8.</title>
        <authorList>
            <person name="Kits K.D."/>
            <person name="Kalyuzhnaya M.G."/>
            <person name="Klotz M.G."/>
            <person name="Jetten M.S."/>
            <person name="Op den Camp H.J."/>
            <person name="Vuilleumier S."/>
            <person name="Bringel F."/>
            <person name="Dispirito A.A."/>
            <person name="Murrell J.C."/>
            <person name="Bruce D."/>
            <person name="Cheng J.F."/>
            <person name="Copeland A."/>
            <person name="Goodwin L."/>
            <person name="Hauser L."/>
            <person name="Lajus A."/>
            <person name="Land M.L."/>
            <person name="Lapidus A."/>
            <person name="Lucas S."/>
            <person name="Medigue C."/>
            <person name="Pitluck S."/>
            <person name="Woyke T."/>
            <person name="Zeytun A."/>
            <person name="Stein L.Y."/>
        </authorList>
    </citation>
    <scope>NUCLEOTIDE SEQUENCE [LARGE SCALE GENOMIC DNA]</scope>
    <source>
        <strain evidence="3 4">BG8</strain>
    </source>
</reference>
<feature type="region of interest" description="Disordered" evidence="1">
    <location>
        <begin position="301"/>
        <end position="345"/>
    </location>
</feature>
<evidence type="ECO:0000256" key="1">
    <source>
        <dbReference type="SAM" id="MobiDB-lite"/>
    </source>
</evidence>
<dbReference type="InterPro" id="IPR006597">
    <property type="entry name" value="Sel1-like"/>
</dbReference>
<feature type="domain" description="Peptidase C14 caspase" evidence="2">
    <location>
        <begin position="560"/>
        <end position="784"/>
    </location>
</feature>
<dbReference type="GO" id="GO:0004197">
    <property type="term" value="F:cysteine-type endopeptidase activity"/>
    <property type="evidence" value="ECO:0007669"/>
    <property type="project" value="InterPro"/>
</dbReference>
<organism evidence="3 4">
    <name type="scientific">Methylomicrobium album BG8</name>
    <dbReference type="NCBI Taxonomy" id="686340"/>
    <lineage>
        <taxon>Bacteria</taxon>
        <taxon>Pseudomonadati</taxon>
        <taxon>Pseudomonadota</taxon>
        <taxon>Gammaproteobacteria</taxon>
        <taxon>Methylococcales</taxon>
        <taxon>Methylococcaceae</taxon>
        <taxon>Methylomicrobium</taxon>
    </lineage>
</organism>
<feature type="compositionally biased region" description="Basic and acidic residues" evidence="1">
    <location>
        <begin position="302"/>
        <end position="311"/>
    </location>
</feature>
<dbReference type="PROSITE" id="PS51257">
    <property type="entry name" value="PROKAR_LIPOPROTEIN"/>
    <property type="match status" value="1"/>
</dbReference>
<dbReference type="STRING" id="686340.Metal_3076"/>
<dbReference type="Gene3D" id="1.25.40.10">
    <property type="entry name" value="Tetratricopeptide repeat domain"/>
    <property type="match status" value="1"/>
</dbReference>
<dbReference type="GO" id="GO:0006508">
    <property type="term" value="P:proteolysis"/>
    <property type="evidence" value="ECO:0007669"/>
    <property type="project" value="InterPro"/>
</dbReference>
<evidence type="ECO:0000313" key="4">
    <source>
        <dbReference type="Proteomes" id="UP000005090"/>
    </source>
</evidence>
<dbReference type="RefSeq" id="WP_005373558.1">
    <property type="nucleotide sequence ID" value="NZ_CM001475.1"/>
</dbReference>
<dbReference type="EMBL" id="CM001475">
    <property type="protein sequence ID" value="EIC30755.1"/>
    <property type="molecule type" value="Genomic_DNA"/>
</dbReference>
<dbReference type="eggNOG" id="COG0790">
    <property type="taxonomic scope" value="Bacteria"/>
</dbReference>
<dbReference type="Pfam" id="PF08238">
    <property type="entry name" value="Sel1"/>
    <property type="match status" value="2"/>
</dbReference>
<proteinExistence type="predicted"/>
<dbReference type="AlphaFoldDB" id="H8GN41"/>
<dbReference type="InterPro" id="IPR011990">
    <property type="entry name" value="TPR-like_helical_dom_sf"/>
</dbReference>
<dbReference type="InterPro" id="IPR011600">
    <property type="entry name" value="Pept_C14_caspase"/>
</dbReference>
<sequence>MKPFHKPGAPGTTARKSSKTPPFIPAAALMVLVGCAATSVSELNDSKATAGYDPKDTDKLFVVDCLLPGQVRKLGAKAMYLTARRPIQTTAGDCEMRGGEYVAYDRANAATSLKIWLPQAQQGDPEAMVKVGEIYEKGLGGMADPKLAAEWYLKAAEKGDSQAQINLGYLYEKGLGVKQDKATALNWYRKASGLAGSDLQFSSVIEANYQQQLSQLREESQGYKAEAENLRAQLDATRQQLAEQKQQSRTIERQLDETRGRLKQEKGKASRNEALIQSLQQEVDTRQSDLKNQRQQVSQLEKQLKEEERQIKSRPKTQTIARQETVATPDTEEPGQVEEPQTQASESRLAEMEARMKSLETEYQANAAHINMEVSTIEEKAGQAGTTQEKLAVEARRGKLSRSKSELIAQGQQIKELKNAIANEKRNLAQPLTVAQGGPAIEILDPPVKLTRGTAPSFRLRSATKIKEIVGRISAPGSLKSLKINQMTVQPDKDGLFKSEIAIASASTPVKILATDRQNRRSLIAFNLLSPTQTAAQTFDEAPESTISSTYPSVNFGRYYALIIGNNNYASMPTLNTSANDAKALDEVLRSRYGFKTKLLVNANRHQIMTAFNDLRQSLTSQDNLLIYYAGHGEIDKSDESAYWLPTDAEPNNTANWLSSFNVTKYLNVIPARHILVIADSCYSGAMTQGAIVRLPKDMPEDKREKWLKFMMNRKARTVMTSGGEEPVLDSGGGNHSVFAKALLAALNSNKGMMVDYELFRIVSGQVKKSASMVGFQQSPEYSALQHAGHEGSPFFFVPKS</sequence>
<dbReference type="SUPFAM" id="SSF52129">
    <property type="entry name" value="Caspase-like"/>
    <property type="match status" value="1"/>
</dbReference>
<dbReference type="PANTHER" id="PTHR22576:SF37">
    <property type="entry name" value="MUCOSA-ASSOCIATED LYMPHOID TISSUE LYMPHOMA TRANSLOCATION PROTEIN 1"/>
    <property type="match status" value="1"/>
</dbReference>
<name>H8GN41_METAL</name>
<feature type="compositionally biased region" description="Polar residues" evidence="1">
    <location>
        <begin position="316"/>
        <end position="328"/>
    </location>
</feature>
<dbReference type="Pfam" id="PF00656">
    <property type="entry name" value="Peptidase_C14"/>
    <property type="match status" value="1"/>
</dbReference>